<reference evidence="1" key="1">
    <citation type="submission" date="2021-02" db="EMBL/GenBank/DDBJ databases">
        <authorList>
            <person name="Dougan E. K."/>
            <person name="Rhodes N."/>
            <person name="Thang M."/>
            <person name="Chan C."/>
        </authorList>
    </citation>
    <scope>NUCLEOTIDE SEQUENCE</scope>
</reference>
<evidence type="ECO:0000313" key="1">
    <source>
        <dbReference type="EMBL" id="CAE7205660.1"/>
    </source>
</evidence>
<comment type="caution">
    <text evidence="1">The sequence shown here is derived from an EMBL/GenBank/DDBJ whole genome shotgun (WGS) entry which is preliminary data.</text>
</comment>
<evidence type="ECO:0000313" key="2">
    <source>
        <dbReference type="Proteomes" id="UP000601435"/>
    </source>
</evidence>
<accession>A0A812JNF8</accession>
<keyword evidence="2" id="KW-1185">Reference proteome</keyword>
<proteinExistence type="predicted"/>
<feature type="non-terminal residue" evidence="1">
    <location>
        <position position="59"/>
    </location>
</feature>
<dbReference type="AlphaFoldDB" id="A0A812JNF8"/>
<name>A0A812JNF8_9DINO</name>
<dbReference type="Proteomes" id="UP000601435">
    <property type="component" value="Unassembled WGS sequence"/>
</dbReference>
<gene>
    <name evidence="1" type="ORF">SNEC2469_LOCUS1756</name>
</gene>
<feature type="non-terminal residue" evidence="1">
    <location>
        <position position="1"/>
    </location>
</feature>
<organism evidence="1 2">
    <name type="scientific">Symbiodinium necroappetens</name>
    <dbReference type="NCBI Taxonomy" id="1628268"/>
    <lineage>
        <taxon>Eukaryota</taxon>
        <taxon>Sar</taxon>
        <taxon>Alveolata</taxon>
        <taxon>Dinophyceae</taxon>
        <taxon>Suessiales</taxon>
        <taxon>Symbiodiniaceae</taxon>
        <taxon>Symbiodinium</taxon>
    </lineage>
</organism>
<sequence length="59" mass="6091">GGDSLGNDFLEAAETACGDAAVKEAAHLADTAARSVRRCFEASTDHLNLLAEVFAKVLA</sequence>
<protein>
    <submittedName>
        <fullName evidence="1">Uncharacterized protein</fullName>
    </submittedName>
</protein>
<dbReference type="EMBL" id="CAJNJA010006109">
    <property type="protein sequence ID" value="CAE7205660.1"/>
    <property type="molecule type" value="Genomic_DNA"/>
</dbReference>